<dbReference type="InterPro" id="IPR011992">
    <property type="entry name" value="EF-hand-dom_pair"/>
</dbReference>
<dbReference type="SUPFAM" id="SSF54001">
    <property type="entry name" value="Cysteine proteinases"/>
    <property type="match status" value="1"/>
</dbReference>
<dbReference type="Gene3D" id="3.90.70.10">
    <property type="entry name" value="Cysteine proteinases"/>
    <property type="match status" value="2"/>
</dbReference>
<dbReference type="InterPro" id="IPR035927">
    <property type="entry name" value="DUSP-like_sf"/>
</dbReference>
<feature type="domain" description="USP" evidence="8">
    <location>
        <begin position="678"/>
        <end position="1351"/>
    </location>
</feature>
<dbReference type="GO" id="GO:0006508">
    <property type="term" value="P:proteolysis"/>
    <property type="evidence" value="ECO:0007669"/>
    <property type="project" value="UniProtKB-KW"/>
</dbReference>
<keyword evidence="11" id="KW-1185">Reference proteome</keyword>
<evidence type="ECO:0000256" key="7">
    <source>
        <dbReference type="ARBA" id="ARBA00022807"/>
    </source>
</evidence>
<keyword evidence="6" id="KW-0378">Hydrolase</keyword>
<dbReference type="InterPro" id="IPR001394">
    <property type="entry name" value="Peptidase_C19_UCH"/>
</dbReference>
<reference evidence="10 11" key="1">
    <citation type="journal article" date="2014" name="Genome Biol. Evol.">
        <title>The secreted proteins of Achlya hypogyna and Thraustotheca clavata identify the ancestral oomycete secretome and reveal gene acquisitions by horizontal gene transfer.</title>
        <authorList>
            <person name="Misner I."/>
            <person name="Blouin N."/>
            <person name="Leonard G."/>
            <person name="Richards T.A."/>
            <person name="Lane C.E."/>
        </authorList>
    </citation>
    <scope>NUCLEOTIDE SEQUENCE [LARGE SCALE GENOMIC DNA]</scope>
    <source>
        <strain evidence="10 11">ATCC 34112</strain>
    </source>
</reference>
<dbReference type="PROSITE" id="PS51283">
    <property type="entry name" value="DUSP"/>
    <property type="match status" value="1"/>
</dbReference>
<dbReference type="EMBL" id="JNBS01000507">
    <property type="protein sequence ID" value="OQS05088.1"/>
    <property type="molecule type" value="Genomic_DNA"/>
</dbReference>
<accession>A0A1W0A4D2</accession>
<dbReference type="SUPFAM" id="SSF143791">
    <property type="entry name" value="DUSP-like"/>
    <property type="match status" value="1"/>
</dbReference>
<gene>
    <name evidence="10" type="ORF">THRCLA_02730</name>
</gene>
<dbReference type="InterPro" id="IPR038765">
    <property type="entry name" value="Papain-like_cys_pep_sf"/>
</dbReference>
<keyword evidence="5" id="KW-0833">Ubl conjugation pathway</keyword>
<protein>
    <recommendedName>
        <fullName evidence="3">ubiquitinyl hydrolase 1</fullName>
        <ecNumber evidence="3">3.4.19.12</ecNumber>
    </recommendedName>
</protein>
<dbReference type="PANTHER" id="PTHR21646:SF24">
    <property type="entry name" value="UBIQUITIN CARBOXYL-TERMINAL HYDROLASE"/>
    <property type="match status" value="1"/>
</dbReference>
<dbReference type="SMART" id="SM00695">
    <property type="entry name" value="DUSP"/>
    <property type="match status" value="1"/>
</dbReference>
<evidence type="ECO:0000259" key="8">
    <source>
        <dbReference type="PROSITE" id="PS50235"/>
    </source>
</evidence>
<sequence>MGNASSSIDGEFLMGKDKQDGGLEARERLKECYYRVLPISHRNQGMDKDIFRYLVLAHFPRIPKSLAERIFDVLNLEHSGFLQLTELLTGLELSREFDTTTSTIDTKLFSAYKESQCKLLFAIYDMNDSGLLQREVLERFVVVVYGAVKLPLVEAALDVIFDPTTLSQPPFLTYSEFHTLFLGQAEENQFLFLWLTQLGKHVGRGPDPAVLALQQAYSVVHIRERIEADTLLTLEEICLLEKWFQKALNSSPSGQRIETNKFVQKVFGMHTTPEFCLALEQYIGPLLDFHQFCLLISHFTRDPREKRLRFLFRIFVDNFKQRLRPDVAATIAIAAPPLPLDRDCARFVSPVIDIGNGETYESVLKTLPENDLTISEFVNATFQLGSMQRLLHRLAFAVCSQFNCSITPKDPAIEHYIIHMRWQEYSNTTEGQMWYLIDTDWWYAWCSYCHFHLLNGTSTGTLPFPPLSSSVVQYNGVFSDKLNQLSGERPPRINNWSLQDRAGSRRLKPNMVVGQHFHVLLPEPVYNTLVSWYNGGPAFARSIIVLPDNELELEMYPLVLRVGKTDARGDVTVSGEEVLVGTQTLSQTILQECCQALVLRDVVDKARLWSFKFGNPASKVLIPRDILPHEQLRKDSVLLVEVQDNDGSWPLSQPEESLEEINEQGGPEVPKSSSNGLVGLDNLGNTCYMSSAIQCLSHSRLLSDYFRTGLYRYDINIHNKLGTQGNLAVAFGNLLCQIWSTTKKHLSPASFKTTLAKFNKHFDNSEQHDAQELLAFLLSGLSEDLNRVTEPPTNLTQADSNGRLDIIVADEWWQNFLQREVSIIVALFMGQYKSLLHCNTCHYQSACFEPFTFLQLPLPESTMLHFVLTVVFHTGQPPLRCTIAVDRDGTVRDAKAAICAILQTSQKLLLIASIKPRAHVIHSIYSDSYKVASFRDDELLVAYQLENKSVVPQPDLSTYLKVGDAVGVQNDRGSTPSHARITRCNDNGTYDIAFWTGKPDFGYSRTRLIQYAGQIVHIYLVHRRMEHSSVYFSDPSTLRLFGTPLILPFVPSVMTGYDLYMAIWQRLHRIFHWHTPPQSPGIFIKRLQSQVATVALGRHLNATKFGFCLRFVTMDGLACSRCSWLEGCRGCLVSSDATEPVQLCGRETLAMDWDLATMTEEYDGAEASKVEIHPSFEKNKAKVEAPLSIASCLEEFTAKEPMDEAYCGRCKTLSPSTKKMDLWRLPPLLIIQLKRFQYTATSRKKLRQLVHFPLRGLDLQSFLVSPQVTPGLEYWQFLGGKLAPTQRSEDNIYDLYAVINHIGALGAGHYVANILSEVDNKWKCFNDHLCRDIDERDVVSSSAYILFYTRRDMKSLPVQQVFPPNMTSPLSDQDIASMLQERDNSPCTIS</sequence>
<evidence type="ECO:0000256" key="4">
    <source>
        <dbReference type="ARBA" id="ARBA00022670"/>
    </source>
</evidence>
<evidence type="ECO:0000313" key="11">
    <source>
        <dbReference type="Proteomes" id="UP000243217"/>
    </source>
</evidence>
<dbReference type="InterPro" id="IPR028889">
    <property type="entry name" value="USP"/>
</dbReference>
<dbReference type="PANTHER" id="PTHR21646">
    <property type="entry name" value="UBIQUITIN CARBOXYL-TERMINAL HYDROLASE"/>
    <property type="match status" value="1"/>
</dbReference>
<evidence type="ECO:0000259" key="9">
    <source>
        <dbReference type="PROSITE" id="PS51283"/>
    </source>
</evidence>
<dbReference type="InterPro" id="IPR018200">
    <property type="entry name" value="USP_CS"/>
</dbReference>
<dbReference type="STRING" id="74557.A0A1W0A4D2"/>
<feature type="domain" description="DUSP" evidence="9">
    <location>
        <begin position="404"/>
        <end position="544"/>
    </location>
</feature>
<comment type="similarity">
    <text evidence="2">Belongs to the peptidase C19 family.</text>
</comment>
<evidence type="ECO:0000256" key="6">
    <source>
        <dbReference type="ARBA" id="ARBA00022801"/>
    </source>
</evidence>
<keyword evidence="7" id="KW-0788">Thiol protease</keyword>
<evidence type="ECO:0000256" key="3">
    <source>
        <dbReference type="ARBA" id="ARBA00012759"/>
    </source>
</evidence>
<name>A0A1W0A4D2_9STRA</name>
<dbReference type="InterPro" id="IPR050185">
    <property type="entry name" value="Ub_carboxyl-term_hydrolase"/>
</dbReference>
<comment type="caution">
    <text evidence="10">The sequence shown here is derived from an EMBL/GenBank/DDBJ whole genome shotgun (WGS) entry which is preliminary data.</text>
</comment>
<dbReference type="OrthoDB" id="191686at2759"/>
<keyword evidence="4 10" id="KW-0645">Protease</keyword>
<dbReference type="GO" id="GO:0016579">
    <property type="term" value="P:protein deubiquitination"/>
    <property type="evidence" value="ECO:0007669"/>
    <property type="project" value="InterPro"/>
</dbReference>
<comment type="catalytic activity">
    <reaction evidence="1">
        <text>Thiol-dependent hydrolysis of ester, thioester, amide, peptide and isopeptide bonds formed by the C-terminal Gly of ubiquitin (a 76-residue protein attached to proteins as an intracellular targeting signal).</text>
        <dbReference type="EC" id="3.4.19.12"/>
    </reaction>
</comment>
<dbReference type="Gene3D" id="1.10.238.10">
    <property type="entry name" value="EF-hand"/>
    <property type="match status" value="1"/>
</dbReference>
<dbReference type="PROSITE" id="PS50235">
    <property type="entry name" value="USP_3"/>
    <property type="match status" value="1"/>
</dbReference>
<proteinExistence type="inferred from homology"/>
<dbReference type="Pfam" id="PF06337">
    <property type="entry name" value="DUSP"/>
    <property type="match status" value="1"/>
</dbReference>
<evidence type="ECO:0000256" key="2">
    <source>
        <dbReference type="ARBA" id="ARBA00009085"/>
    </source>
</evidence>
<dbReference type="PROSITE" id="PS00973">
    <property type="entry name" value="USP_2"/>
    <property type="match status" value="1"/>
</dbReference>
<dbReference type="PROSITE" id="PS00972">
    <property type="entry name" value="USP_1"/>
    <property type="match status" value="1"/>
</dbReference>
<dbReference type="SUPFAM" id="SSF47473">
    <property type="entry name" value="EF-hand"/>
    <property type="match status" value="2"/>
</dbReference>
<dbReference type="Proteomes" id="UP000243217">
    <property type="component" value="Unassembled WGS sequence"/>
</dbReference>
<dbReference type="EC" id="3.4.19.12" evidence="3"/>
<evidence type="ECO:0000256" key="5">
    <source>
        <dbReference type="ARBA" id="ARBA00022786"/>
    </source>
</evidence>
<evidence type="ECO:0000256" key="1">
    <source>
        <dbReference type="ARBA" id="ARBA00000707"/>
    </source>
</evidence>
<organism evidence="10 11">
    <name type="scientific">Thraustotheca clavata</name>
    <dbReference type="NCBI Taxonomy" id="74557"/>
    <lineage>
        <taxon>Eukaryota</taxon>
        <taxon>Sar</taxon>
        <taxon>Stramenopiles</taxon>
        <taxon>Oomycota</taxon>
        <taxon>Saprolegniomycetes</taxon>
        <taxon>Saprolegniales</taxon>
        <taxon>Achlyaceae</taxon>
        <taxon>Thraustotheca</taxon>
    </lineage>
</organism>
<dbReference type="Pfam" id="PF00443">
    <property type="entry name" value="UCH"/>
    <property type="match status" value="1"/>
</dbReference>
<dbReference type="Gene3D" id="3.30.2230.10">
    <property type="entry name" value="DUSP-like"/>
    <property type="match status" value="1"/>
</dbReference>
<evidence type="ECO:0000313" key="10">
    <source>
        <dbReference type="EMBL" id="OQS05088.1"/>
    </source>
</evidence>
<dbReference type="InterPro" id="IPR006615">
    <property type="entry name" value="Pept_C19_DUSP"/>
</dbReference>
<dbReference type="GO" id="GO:0004843">
    <property type="term" value="F:cysteine-type deubiquitinase activity"/>
    <property type="evidence" value="ECO:0007669"/>
    <property type="project" value="UniProtKB-EC"/>
</dbReference>